<dbReference type="Proteomes" id="UP000319212">
    <property type="component" value="Unassembled WGS sequence"/>
</dbReference>
<comment type="caution">
    <text evidence="2">The sequence shown here is derived from an EMBL/GenBank/DDBJ whole genome shotgun (WGS) entry which is preliminary data.</text>
</comment>
<organism evidence="2 3">
    <name type="scientific">Variovorax guangxiensis</name>
    <dbReference type="NCBI Taxonomy" id="1775474"/>
    <lineage>
        <taxon>Bacteria</taxon>
        <taxon>Pseudomonadati</taxon>
        <taxon>Pseudomonadota</taxon>
        <taxon>Betaproteobacteria</taxon>
        <taxon>Burkholderiales</taxon>
        <taxon>Comamonadaceae</taxon>
        <taxon>Variovorax</taxon>
    </lineage>
</organism>
<protein>
    <submittedName>
        <fullName evidence="2">CDP-alcohol phosphatidyltransferase family protein</fullName>
    </submittedName>
</protein>
<dbReference type="GO" id="GO:0016020">
    <property type="term" value="C:membrane"/>
    <property type="evidence" value="ECO:0007669"/>
    <property type="project" value="InterPro"/>
</dbReference>
<gene>
    <name evidence="2" type="ORF">EAH82_17255</name>
</gene>
<sequence>MSIYELKPRFQALLRPLVVRLHAAGVTANQVTLAACAISVALGLWLFFAAPRAGFFALIPLWMFLRMAFNAIDGMLAREHGQQSALGAFLNELTDVLSDAALYLPFALIAPFSPFWVGTVIVLAGLSEFTGALGPTVGASRRYDGPLGKSDRAFVFGALGLYVALGWPLPAAAAWLMPLLAALVAWTIVNRIRRALAEAGARPTL</sequence>
<feature type="transmembrane region" description="Helical" evidence="1">
    <location>
        <begin position="153"/>
        <end position="169"/>
    </location>
</feature>
<dbReference type="GO" id="GO:0016780">
    <property type="term" value="F:phosphotransferase activity, for other substituted phosphate groups"/>
    <property type="evidence" value="ECO:0007669"/>
    <property type="project" value="InterPro"/>
</dbReference>
<dbReference type="RefSeq" id="WP_140843861.1">
    <property type="nucleotide sequence ID" value="NZ_RCZI01000005.1"/>
</dbReference>
<dbReference type="Gene3D" id="1.20.120.1760">
    <property type="match status" value="1"/>
</dbReference>
<evidence type="ECO:0000256" key="1">
    <source>
        <dbReference type="SAM" id="Phobius"/>
    </source>
</evidence>
<feature type="transmembrane region" description="Helical" evidence="1">
    <location>
        <begin position="115"/>
        <end position="133"/>
    </location>
</feature>
<name>A0A502DJ28_9BURK</name>
<evidence type="ECO:0000313" key="3">
    <source>
        <dbReference type="Proteomes" id="UP000319212"/>
    </source>
</evidence>
<dbReference type="GO" id="GO:0008654">
    <property type="term" value="P:phospholipid biosynthetic process"/>
    <property type="evidence" value="ECO:0007669"/>
    <property type="project" value="InterPro"/>
</dbReference>
<keyword evidence="1" id="KW-0472">Membrane</keyword>
<reference evidence="2 3" key="1">
    <citation type="journal article" date="2019" name="Environ. Microbiol.">
        <title>Species interactions and distinct microbial communities in high Arctic permafrost affected cryosols are associated with the CH4 and CO2 gas fluxes.</title>
        <authorList>
            <person name="Altshuler I."/>
            <person name="Hamel J."/>
            <person name="Turney S."/>
            <person name="Magnuson E."/>
            <person name="Levesque R."/>
            <person name="Greer C."/>
            <person name="Whyte L.G."/>
        </authorList>
    </citation>
    <scope>NUCLEOTIDE SEQUENCE [LARGE SCALE GENOMIC DNA]</scope>
    <source>
        <strain evidence="2 3">S06.C</strain>
    </source>
</reference>
<keyword evidence="1" id="KW-1133">Transmembrane helix</keyword>
<keyword evidence="1" id="KW-0812">Transmembrane</keyword>
<accession>A0A502DJ28</accession>
<dbReference type="AlphaFoldDB" id="A0A502DJ28"/>
<proteinExistence type="predicted"/>
<evidence type="ECO:0000313" key="2">
    <source>
        <dbReference type="EMBL" id="TPG25298.1"/>
    </source>
</evidence>
<dbReference type="InterPro" id="IPR043130">
    <property type="entry name" value="CDP-OH_PTrfase_TM_dom"/>
</dbReference>
<feature type="transmembrane region" description="Helical" evidence="1">
    <location>
        <begin position="21"/>
        <end position="47"/>
    </location>
</feature>
<dbReference type="Pfam" id="PF01066">
    <property type="entry name" value="CDP-OH_P_transf"/>
    <property type="match status" value="1"/>
</dbReference>
<keyword evidence="2" id="KW-0808">Transferase</keyword>
<dbReference type="InterPro" id="IPR000462">
    <property type="entry name" value="CDP-OH_P_trans"/>
</dbReference>
<dbReference type="EMBL" id="RCZI01000005">
    <property type="protein sequence ID" value="TPG25298.1"/>
    <property type="molecule type" value="Genomic_DNA"/>
</dbReference>
<dbReference type="OrthoDB" id="1034332at2"/>
<feature type="transmembrane region" description="Helical" evidence="1">
    <location>
        <begin position="53"/>
        <end position="72"/>
    </location>
</feature>